<dbReference type="PANTHER" id="PTHR47331">
    <property type="entry name" value="PHD-TYPE DOMAIN-CONTAINING PROTEIN"/>
    <property type="match status" value="1"/>
</dbReference>
<dbReference type="RefSeq" id="XP_026128623.1">
    <property type="nucleotide sequence ID" value="XM_026272838.1"/>
</dbReference>
<dbReference type="Pfam" id="PF05380">
    <property type="entry name" value="Peptidase_A17"/>
    <property type="match status" value="1"/>
</dbReference>
<dbReference type="PROSITE" id="PS50994">
    <property type="entry name" value="INTEGRASE"/>
    <property type="match status" value="1"/>
</dbReference>
<gene>
    <name evidence="3" type="primary">LOC113109188</name>
</gene>
<dbReference type="AlphaFoldDB" id="A0A6P6Q583"/>
<dbReference type="GO" id="GO:0003676">
    <property type="term" value="F:nucleic acid binding"/>
    <property type="evidence" value="ECO:0007669"/>
    <property type="project" value="InterPro"/>
</dbReference>
<dbReference type="InterPro" id="IPR036397">
    <property type="entry name" value="RNaseH_sf"/>
</dbReference>
<dbReference type="SUPFAM" id="SSF53098">
    <property type="entry name" value="Ribonuclease H-like"/>
    <property type="match status" value="1"/>
</dbReference>
<dbReference type="GO" id="GO:0015074">
    <property type="term" value="P:DNA integration"/>
    <property type="evidence" value="ECO:0007669"/>
    <property type="project" value="InterPro"/>
</dbReference>
<dbReference type="InterPro" id="IPR001584">
    <property type="entry name" value="Integrase_cat-core"/>
</dbReference>
<accession>A0A6P6Q583</accession>
<dbReference type="GeneID" id="113109188"/>
<dbReference type="InterPro" id="IPR041588">
    <property type="entry name" value="Integrase_H2C2"/>
</dbReference>
<reference evidence="3" key="1">
    <citation type="submission" date="2025-08" db="UniProtKB">
        <authorList>
            <consortium name="RefSeq"/>
        </authorList>
    </citation>
    <scope>IDENTIFICATION</scope>
    <source>
        <strain evidence="3">Wakin</strain>
        <tissue evidence="3">Muscle</tissue>
    </source>
</reference>
<evidence type="ECO:0000313" key="2">
    <source>
        <dbReference type="Proteomes" id="UP000515129"/>
    </source>
</evidence>
<feature type="domain" description="Integrase catalytic" evidence="1">
    <location>
        <begin position="451"/>
        <end position="637"/>
    </location>
</feature>
<dbReference type="InterPro" id="IPR008042">
    <property type="entry name" value="Retrotrans_Pao"/>
</dbReference>
<dbReference type="Proteomes" id="UP000515129">
    <property type="component" value="Chromosome 9"/>
</dbReference>
<dbReference type="Gene3D" id="3.30.420.10">
    <property type="entry name" value="Ribonuclease H-like superfamily/Ribonuclease H"/>
    <property type="match status" value="1"/>
</dbReference>
<dbReference type="InterPro" id="IPR012337">
    <property type="entry name" value="RNaseH-like_sf"/>
</dbReference>
<name>A0A6P6Q583_CARAU</name>
<protein>
    <submittedName>
        <fullName evidence="3">Uncharacterized protein LOC113109188</fullName>
    </submittedName>
</protein>
<organism evidence="2 3">
    <name type="scientific">Carassius auratus</name>
    <name type="common">Goldfish</name>
    <dbReference type="NCBI Taxonomy" id="7957"/>
    <lineage>
        <taxon>Eukaryota</taxon>
        <taxon>Metazoa</taxon>
        <taxon>Chordata</taxon>
        <taxon>Craniata</taxon>
        <taxon>Vertebrata</taxon>
        <taxon>Euteleostomi</taxon>
        <taxon>Actinopterygii</taxon>
        <taxon>Neopterygii</taxon>
        <taxon>Teleostei</taxon>
        <taxon>Ostariophysi</taxon>
        <taxon>Cypriniformes</taxon>
        <taxon>Cyprinidae</taxon>
        <taxon>Cyprininae</taxon>
        <taxon>Carassius</taxon>
    </lineage>
</organism>
<dbReference type="OrthoDB" id="10056126at2759"/>
<evidence type="ECO:0000259" key="1">
    <source>
        <dbReference type="PROSITE" id="PS50994"/>
    </source>
</evidence>
<dbReference type="KEGG" id="caua:113109188"/>
<dbReference type="Pfam" id="PF17921">
    <property type="entry name" value="Integrase_H2C2"/>
    <property type="match status" value="1"/>
</dbReference>
<sequence length="753" mass="85804">MRHIYSILSSQYDPLGFITPFTTRAKIIVQRLWDKKREWDDPDLPTDLKNAWLTWEDELPQLSCVTLPRCYTTKVDPLTSSRTVHTFCDASERAYGAVAYLRTEDSKGQIEVSFLAARSRVAPKKQQTIPRLELCAALTGAQLAAVLKRELTLDISSFRYWTDSTTVLNWLQSDSCHFKVFVGTRVAEIQELTDSHLWSYVPSQDNPADDITRGLSLAQLAEPTRWKNGPEFLQKPLSSWPKMPNLEPADTSKELRKPVSFHLIAQGDQHSVIASQFDNFQELVNATARSLHGAASSTDTVTADTYKKAELRIIQQSQMESFPDEYAQLQAGKAISSNSRLKTLAAEFDSDTQLIRVGGRLRRCHLLSPDILHQIVLDPVHPVTKLLIQQYDAQLHHPGTERVFAEIRRRFWILRGRQAVRSIQHHCTECQRWRGKPNIPKMADLPPSSLRLFQPAFYSTGMDCFGPFIIKIGRRNEKRWGIIYKCLTTRAVYIDLLSQADTDSFLMSLRRFIARRGKPHEVCSDQGTNFKGGDRELKEAFNNIHPQLQRELAKQQIDFHYNPPNSPHFGGSWEREIRSLKAALYTTIGVQTVTEEVLRTVLVEIEGILNSKPLGYVSSDVADPDPITPNSLLMGRRDSALPQVIYPASELLSRKRWRHSQILADQFWSSYMRNYLPGLQSRQKWQQEKDNLTVGTVVMVADPQFPRALRPVGTVKSVQVGADNKVRAAEIQIKDRTYIRPVVRLIKLPSLPE</sequence>
<dbReference type="InterPro" id="IPR040676">
    <property type="entry name" value="DUF5641"/>
</dbReference>
<keyword evidence="2" id="KW-1185">Reference proteome</keyword>
<dbReference type="Pfam" id="PF18701">
    <property type="entry name" value="DUF5641"/>
    <property type="match status" value="1"/>
</dbReference>
<proteinExistence type="predicted"/>
<evidence type="ECO:0000313" key="3">
    <source>
        <dbReference type="RefSeq" id="XP_026128623.1"/>
    </source>
</evidence>